<gene>
    <name evidence="2" type="ORF">M378DRAFT_24110</name>
</gene>
<keyword evidence="1" id="KW-0853">WD repeat</keyword>
<dbReference type="Proteomes" id="UP000054549">
    <property type="component" value="Unassembled WGS sequence"/>
</dbReference>
<dbReference type="PANTHER" id="PTHR19879:SF9">
    <property type="entry name" value="TRANSCRIPTION INITIATION FACTOR TFIID SUBUNIT 5"/>
    <property type="match status" value="1"/>
</dbReference>
<evidence type="ECO:0000256" key="1">
    <source>
        <dbReference type="PROSITE-ProRule" id="PRU00221"/>
    </source>
</evidence>
<reference evidence="2 3" key="1">
    <citation type="submission" date="2014-04" db="EMBL/GenBank/DDBJ databases">
        <title>Evolutionary Origins and Diversification of the Mycorrhizal Mutualists.</title>
        <authorList>
            <consortium name="DOE Joint Genome Institute"/>
            <consortium name="Mycorrhizal Genomics Consortium"/>
            <person name="Kohler A."/>
            <person name="Kuo A."/>
            <person name="Nagy L.G."/>
            <person name="Floudas D."/>
            <person name="Copeland A."/>
            <person name="Barry K.W."/>
            <person name="Cichocki N."/>
            <person name="Veneault-Fourrey C."/>
            <person name="LaButti K."/>
            <person name="Lindquist E.A."/>
            <person name="Lipzen A."/>
            <person name="Lundell T."/>
            <person name="Morin E."/>
            <person name="Murat C."/>
            <person name="Riley R."/>
            <person name="Ohm R."/>
            <person name="Sun H."/>
            <person name="Tunlid A."/>
            <person name="Henrissat B."/>
            <person name="Grigoriev I.V."/>
            <person name="Hibbett D.S."/>
            <person name="Martin F."/>
        </authorList>
    </citation>
    <scope>NUCLEOTIDE SEQUENCE [LARGE SCALE GENOMIC DNA]</scope>
    <source>
        <strain evidence="2 3">Koide BX008</strain>
    </source>
</reference>
<dbReference type="PROSITE" id="PS50082">
    <property type="entry name" value="WD_REPEATS_2"/>
    <property type="match status" value="2"/>
</dbReference>
<dbReference type="Gene3D" id="2.130.10.10">
    <property type="entry name" value="YVTN repeat-like/Quinoprotein amine dehydrogenase"/>
    <property type="match status" value="3"/>
</dbReference>
<protein>
    <submittedName>
        <fullName evidence="2">Uncharacterized protein</fullName>
    </submittedName>
</protein>
<dbReference type="SUPFAM" id="SSF50978">
    <property type="entry name" value="WD40 repeat-like"/>
    <property type="match status" value="2"/>
</dbReference>
<feature type="repeat" description="WD" evidence="1">
    <location>
        <begin position="568"/>
        <end position="600"/>
    </location>
</feature>
<dbReference type="SMART" id="SM00320">
    <property type="entry name" value="WD40"/>
    <property type="match status" value="7"/>
</dbReference>
<dbReference type="PROSITE" id="PS50294">
    <property type="entry name" value="WD_REPEATS_REGION"/>
    <property type="match status" value="2"/>
</dbReference>
<name>A0A0C2TEN3_AMAMK</name>
<keyword evidence="3" id="KW-1185">Reference proteome</keyword>
<dbReference type="EMBL" id="KN818243">
    <property type="protein sequence ID" value="KIL65304.1"/>
    <property type="molecule type" value="Genomic_DNA"/>
</dbReference>
<evidence type="ECO:0000313" key="3">
    <source>
        <dbReference type="Proteomes" id="UP000054549"/>
    </source>
</evidence>
<dbReference type="InParanoid" id="A0A0C2TEN3"/>
<dbReference type="InterPro" id="IPR001680">
    <property type="entry name" value="WD40_rpt"/>
</dbReference>
<proteinExistence type="predicted"/>
<dbReference type="PANTHER" id="PTHR19879">
    <property type="entry name" value="TRANSCRIPTION INITIATION FACTOR TFIID"/>
    <property type="match status" value="1"/>
</dbReference>
<feature type="repeat" description="WD" evidence="1">
    <location>
        <begin position="611"/>
        <end position="652"/>
    </location>
</feature>
<evidence type="ECO:0000313" key="2">
    <source>
        <dbReference type="EMBL" id="KIL65304.1"/>
    </source>
</evidence>
<dbReference type="AlphaFoldDB" id="A0A0C2TEN3"/>
<dbReference type="OrthoDB" id="3027122at2759"/>
<dbReference type="HOGENOM" id="CLU_000288_6_19_1"/>
<dbReference type="InterPro" id="IPR015943">
    <property type="entry name" value="WD40/YVTN_repeat-like_dom_sf"/>
</dbReference>
<dbReference type="InterPro" id="IPR036322">
    <property type="entry name" value="WD40_repeat_dom_sf"/>
</dbReference>
<dbReference type="STRING" id="946122.A0A0C2TEN3"/>
<sequence length="865" mass="95999">MQTVDIHGVLDNLQSVILLSIDKIPHIFHKSFSDWIMDAQHFKDNDYRIDPRDRHTWLTTRCLQTMNERLERNILKIEGVAQFMTNREDLKQKRITEKISPVLQYACIHWARHLNEANVDDANLIDELKIFADKHWLHWIEGVAWISYIISVHLNFNGVHKFMEKTTLQDLRELLYDALRFLSKLTAAIKPPPLFTYHSALPFTPTESLIYQRYNREMMDNICRVHGGPKRWDAVINIGIHGQHVDRVMFSEHDGFISCSAAVIPIWNSTTGITQGIINAIALANSSDIAQAVLTRNMIYIEVPAWSGYIEVSAPILSIALSFNGRRLAVALHNGNVTLWVVGVSKQIAEFDGYESDGHSSHHLAFSPNGDRIAYRLAGGGFALRNAMNGEHIADLNHNSAMVHRLIFSPYGSQLASLFVEDDDKHTLTLWDCTDGKFLGAIEDIGSELAFSVDGSLIATGGWNNGLKLWSRKDEDQDLHFTETRDLSSLGSISCLAFSQDGLLAIGSADTGIILYDPVNHSFLATIRFQNPTTIAFSYDCTRLALGNKDGVVPLLDVPAIIASAQMSQENSAPVSALMFSPDCSRLVSGSEDGIIRIWNTSCASEPIATREVHSSKVTTIAFTHNGGQFASGDANGTIILWSSKDYDLSNTIQWPISGGELTSVAVSKYVLAAATNDSIALWDLQTSSIIGPLGDCGSTLLSLSNHDENLFLASFDGHSSSFRVWDVGSRTPFATVKLGVGRMIERMVFYRDDSNLFAYLHTDDGSELTSFRFGDDISPNEVPISDPVDQGIVPSWKGIPVWMFHDRSNNNYFIRGWFNEGDGNYTYGTVCQLPADLDVVKAAYGSSMFALLCRNGCLILLQSN</sequence>
<organism evidence="2 3">
    <name type="scientific">Amanita muscaria (strain Koide BX008)</name>
    <dbReference type="NCBI Taxonomy" id="946122"/>
    <lineage>
        <taxon>Eukaryota</taxon>
        <taxon>Fungi</taxon>
        <taxon>Dikarya</taxon>
        <taxon>Basidiomycota</taxon>
        <taxon>Agaricomycotina</taxon>
        <taxon>Agaricomycetes</taxon>
        <taxon>Agaricomycetidae</taxon>
        <taxon>Agaricales</taxon>
        <taxon>Pluteineae</taxon>
        <taxon>Amanitaceae</taxon>
        <taxon>Amanita</taxon>
    </lineage>
</organism>
<dbReference type="Pfam" id="PF00400">
    <property type="entry name" value="WD40"/>
    <property type="match status" value="4"/>
</dbReference>
<accession>A0A0C2TEN3</accession>